<accession>A0A8X6FPZ8</accession>
<reference evidence="3" key="1">
    <citation type="submission" date="2020-07" db="EMBL/GenBank/DDBJ databases">
        <title>Multicomponent nature underlies the extraordinary mechanical properties of spider dragline silk.</title>
        <authorList>
            <person name="Kono N."/>
            <person name="Nakamura H."/>
            <person name="Mori M."/>
            <person name="Yoshida Y."/>
            <person name="Ohtoshi R."/>
            <person name="Malay A.D."/>
            <person name="Moran D.A.P."/>
            <person name="Tomita M."/>
            <person name="Numata K."/>
            <person name="Arakawa K."/>
        </authorList>
    </citation>
    <scope>NUCLEOTIDE SEQUENCE</scope>
</reference>
<keyword evidence="2" id="KW-0812">Transmembrane</keyword>
<dbReference type="Proteomes" id="UP000887116">
    <property type="component" value="Unassembled WGS sequence"/>
</dbReference>
<organism evidence="3 4">
    <name type="scientific">Trichonephila clavata</name>
    <name type="common">Joro spider</name>
    <name type="synonym">Nephila clavata</name>
    <dbReference type="NCBI Taxonomy" id="2740835"/>
    <lineage>
        <taxon>Eukaryota</taxon>
        <taxon>Metazoa</taxon>
        <taxon>Ecdysozoa</taxon>
        <taxon>Arthropoda</taxon>
        <taxon>Chelicerata</taxon>
        <taxon>Arachnida</taxon>
        <taxon>Araneae</taxon>
        <taxon>Araneomorphae</taxon>
        <taxon>Entelegynae</taxon>
        <taxon>Araneoidea</taxon>
        <taxon>Nephilidae</taxon>
        <taxon>Trichonephila</taxon>
    </lineage>
</organism>
<feature type="region of interest" description="Disordered" evidence="1">
    <location>
        <begin position="224"/>
        <end position="245"/>
    </location>
</feature>
<keyword evidence="4" id="KW-1185">Reference proteome</keyword>
<feature type="transmembrane region" description="Helical" evidence="2">
    <location>
        <begin position="6"/>
        <end position="25"/>
    </location>
</feature>
<protein>
    <submittedName>
        <fullName evidence="3">Uncharacterized protein</fullName>
    </submittedName>
</protein>
<evidence type="ECO:0000313" key="3">
    <source>
        <dbReference type="EMBL" id="GFQ85961.1"/>
    </source>
</evidence>
<dbReference type="OrthoDB" id="6425241at2759"/>
<keyword evidence="2" id="KW-0472">Membrane</keyword>
<name>A0A8X6FPZ8_TRICU</name>
<keyword evidence="2" id="KW-1133">Transmembrane helix</keyword>
<evidence type="ECO:0000313" key="4">
    <source>
        <dbReference type="Proteomes" id="UP000887116"/>
    </source>
</evidence>
<sequence length="268" mass="30984">MMYISVIYCWLIIFACFVDFGFASWKNPSSRSEVGQDVRKCFSDIEKENDITHLLLETSSPEDIHVFCRRMSRLKKCIAENEHQMSVAENTECLQKTRGITIFYLNVCPPGSNISKTYKENALCLGRIEKQLKSCASELPQVSYLRIQDDPKRCCALKHHRICITEAAYHYCGKEAAEVFELILFRYFGSQLEKCGKYPILTCSSAESDDHWLDGKREDIETNHHHESEIWNSEERRRRKHKSSSNSSKATVTTVLLCLIYISINFVV</sequence>
<proteinExistence type="predicted"/>
<dbReference type="AlphaFoldDB" id="A0A8X6FPZ8"/>
<evidence type="ECO:0000256" key="2">
    <source>
        <dbReference type="SAM" id="Phobius"/>
    </source>
</evidence>
<dbReference type="EMBL" id="BMAO01013062">
    <property type="protein sequence ID" value="GFQ85961.1"/>
    <property type="molecule type" value="Genomic_DNA"/>
</dbReference>
<evidence type="ECO:0000256" key="1">
    <source>
        <dbReference type="SAM" id="MobiDB-lite"/>
    </source>
</evidence>
<comment type="caution">
    <text evidence="3">The sequence shown here is derived from an EMBL/GenBank/DDBJ whole genome shotgun (WGS) entry which is preliminary data.</text>
</comment>
<feature type="transmembrane region" description="Helical" evidence="2">
    <location>
        <begin position="246"/>
        <end position="264"/>
    </location>
</feature>
<feature type="compositionally biased region" description="Basic and acidic residues" evidence="1">
    <location>
        <begin position="224"/>
        <end position="236"/>
    </location>
</feature>
<gene>
    <name evidence="3" type="primary">AVEN_40795_1</name>
    <name evidence="3" type="ORF">TNCT_373121</name>
</gene>